<dbReference type="RefSeq" id="XP_028477503.1">
    <property type="nucleotide sequence ID" value="XM_028622611.1"/>
</dbReference>
<dbReference type="AlphaFoldDB" id="A0A427XXK7"/>
<sequence length="339" mass="35054">MTVTSMFKKLKAKTGTSPTNTTSALSGMQFRGASSGGAAAKPGTTARPSWNTSLNPDPKSSGATPFPARDGIAFLDARVVLAPPKELGYLLVALGKAKIRPVLVPAVMKVAGGILKGRGGTGVLGDRQLLEAHFKAALEAVKAPDDIIADLNPVLSMSWLEENKYALPDDVESGMWLALVNGVDEKPNEQPAAIVRQSSALGKAAPKQAPEVLKQASDRLSITGEVVTVCRNTLGPHLLLTGDRVLEKSAVEDLGGPDLGAITFEMSSASSNLPFKSAADADALIRKLLEQVKAAVAAAQASPQSEKVSTSFGGVQWGGGAAVPSGPRDDELGPMGEEL</sequence>
<dbReference type="GeneID" id="39591782"/>
<reference evidence="2 3" key="1">
    <citation type="submission" date="2018-11" db="EMBL/GenBank/DDBJ databases">
        <title>Genome sequence of Apiotrichum porosum DSM 27194.</title>
        <authorList>
            <person name="Aliyu H."/>
            <person name="Gorte O."/>
            <person name="Ochsenreither K."/>
        </authorList>
    </citation>
    <scope>NUCLEOTIDE SEQUENCE [LARGE SCALE GENOMIC DNA]</scope>
    <source>
        <strain evidence="2 3">DSM 27194</strain>
    </source>
</reference>
<feature type="region of interest" description="Disordered" evidence="1">
    <location>
        <begin position="299"/>
        <end position="339"/>
    </location>
</feature>
<keyword evidence="3" id="KW-1185">Reference proteome</keyword>
<feature type="compositionally biased region" description="Polar residues" evidence="1">
    <location>
        <begin position="14"/>
        <end position="26"/>
    </location>
</feature>
<organism evidence="2 3">
    <name type="scientific">Apiotrichum porosum</name>
    <dbReference type="NCBI Taxonomy" id="105984"/>
    <lineage>
        <taxon>Eukaryota</taxon>
        <taxon>Fungi</taxon>
        <taxon>Dikarya</taxon>
        <taxon>Basidiomycota</taxon>
        <taxon>Agaricomycotina</taxon>
        <taxon>Tremellomycetes</taxon>
        <taxon>Trichosporonales</taxon>
        <taxon>Trichosporonaceae</taxon>
        <taxon>Apiotrichum</taxon>
    </lineage>
</organism>
<evidence type="ECO:0000313" key="3">
    <source>
        <dbReference type="Proteomes" id="UP000279236"/>
    </source>
</evidence>
<gene>
    <name evidence="2" type="ORF">EHS24_007239</name>
</gene>
<evidence type="ECO:0000256" key="1">
    <source>
        <dbReference type="SAM" id="MobiDB-lite"/>
    </source>
</evidence>
<evidence type="ECO:0000313" key="2">
    <source>
        <dbReference type="EMBL" id="RSH83551.1"/>
    </source>
</evidence>
<feature type="compositionally biased region" description="Polar residues" evidence="1">
    <location>
        <begin position="302"/>
        <end position="313"/>
    </location>
</feature>
<dbReference type="Proteomes" id="UP000279236">
    <property type="component" value="Unassembled WGS sequence"/>
</dbReference>
<feature type="region of interest" description="Disordered" evidence="1">
    <location>
        <begin position="1"/>
        <end position="65"/>
    </location>
</feature>
<protein>
    <submittedName>
        <fullName evidence="2">Uncharacterized protein</fullName>
    </submittedName>
</protein>
<accession>A0A427XXK7</accession>
<comment type="caution">
    <text evidence="2">The sequence shown here is derived from an EMBL/GenBank/DDBJ whole genome shotgun (WGS) entry which is preliminary data.</text>
</comment>
<proteinExistence type="predicted"/>
<dbReference type="EMBL" id="RSCE01000004">
    <property type="protein sequence ID" value="RSH83551.1"/>
    <property type="molecule type" value="Genomic_DNA"/>
</dbReference>
<name>A0A427XXK7_9TREE</name>
<dbReference type="OrthoDB" id="2593987at2759"/>
<feature type="compositionally biased region" description="Low complexity" evidence="1">
    <location>
        <begin position="31"/>
        <end position="48"/>
    </location>
</feature>